<reference evidence="1 2" key="2">
    <citation type="journal article" date="2017" name="Front. Plant Sci.">
        <title>Gene Classification and Mining of Molecular Markers Useful in Red Clover (Trifolium pratense) Breeding.</title>
        <authorList>
            <person name="Istvanek J."/>
            <person name="Dluhosova J."/>
            <person name="Dluhos P."/>
            <person name="Patkova L."/>
            <person name="Nedelnik J."/>
            <person name="Repkova J."/>
        </authorList>
    </citation>
    <scope>NUCLEOTIDE SEQUENCE [LARGE SCALE GENOMIC DNA]</scope>
    <source>
        <strain evidence="2">cv. Tatra</strain>
        <tissue evidence="1">Young leaves</tissue>
    </source>
</reference>
<accession>A0A2K3KKD7</accession>
<dbReference type="GO" id="GO:0008483">
    <property type="term" value="F:transaminase activity"/>
    <property type="evidence" value="ECO:0007669"/>
    <property type="project" value="UniProtKB-KW"/>
</dbReference>
<dbReference type="ExpressionAtlas" id="A0A2K3KKD7">
    <property type="expression patterns" value="baseline"/>
</dbReference>
<dbReference type="Gene3D" id="3.20.10.10">
    <property type="entry name" value="D-amino Acid Aminotransferase, subunit A, domain 2"/>
    <property type="match status" value="1"/>
</dbReference>
<evidence type="ECO:0000313" key="1">
    <source>
        <dbReference type="EMBL" id="PNX66713.1"/>
    </source>
</evidence>
<proteinExistence type="predicted"/>
<dbReference type="InterPro" id="IPR043132">
    <property type="entry name" value="BCAT-like_C"/>
</dbReference>
<name>A0A2K3KKD7_TRIPR</name>
<reference evidence="1 2" key="1">
    <citation type="journal article" date="2014" name="Am. J. Bot.">
        <title>Genome assembly and annotation for red clover (Trifolium pratense; Fabaceae).</title>
        <authorList>
            <person name="Istvanek J."/>
            <person name="Jaros M."/>
            <person name="Krenek A."/>
            <person name="Repkova J."/>
        </authorList>
    </citation>
    <scope>NUCLEOTIDE SEQUENCE [LARGE SCALE GENOMIC DNA]</scope>
    <source>
        <strain evidence="2">cv. Tatra</strain>
        <tissue evidence="1">Young leaves</tissue>
    </source>
</reference>
<dbReference type="STRING" id="57577.A0A2K3KKD7"/>
<comment type="caution">
    <text evidence="1">The sequence shown here is derived from an EMBL/GenBank/DDBJ whole genome shotgun (WGS) entry which is preliminary data.</text>
</comment>
<organism evidence="1 2">
    <name type="scientific">Trifolium pratense</name>
    <name type="common">Red clover</name>
    <dbReference type="NCBI Taxonomy" id="57577"/>
    <lineage>
        <taxon>Eukaryota</taxon>
        <taxon>Viridiplantae</taxon>
        <taxon>Streptophyta</taxon>
        <taxon>Embryophyta</taxon>
        <taxon>Tracheophyta</taxon>
        <taxon>Spermatophyta</taxon>
        <taxon>Magnoliopsida</taxon>
        <taxon>eudicotyledons</taxon>
        <taxon>Gunneridae</taxon>
        <taxon>Pentapetalae</taxon>
        <taxon>rosids</taxon>
        <taxon>fabids</taxon>
        <taxon>Fabales</taxon>
        <taxon>Fabaceae</taxon>
        <taxon>Papilionoideae</taxon>
        <taxon>50 kb inversion clade</taxon>
        <taxon>NPAAA clade</taxon>
        <taxon>Hologalegina</taxon>
        <taxon>IRL clade</taxon>
        <taxon>Trifolieae</taxon>
        <taxon>Trifolium</taxon>
    </lineage>
</organism>
<dbReference type="Proteomes" id="UP000236291">
    <property type="component" value="Unassembled WGS sequence"/>
</dbReference>
<sequence>RIRKTLEKLRPPSVTELLLSHDGNQILEGCVTNFFVVCRKYVLKTSQGVMVSFLLLFCSV</sequence>
<protein>
    <submittedName>
        <fullName evidence="1">Class IV aminotransferase</fullName>
    </submittedName>
</protein>
<gene>
    <name evidence="1" type="ORF">L195_g055239</name>
</gene>
<keyword evidence="1" id="KW-0032">Aminotransferase</keyword>
<dbReference type="PANTHER" id="PTHR47703">
    <property type="entry name" value="D-AMINOACID AMINOTRANSFERASE-LIKE PLP-DEPENDENT ENZYMES SUPERFAMILY PROTEIN"/>
    <property type="match status" value="1"/>
</dbReference>
<keyword evidence="1" id="KW-0808">Transferase</keyword>
<dbReference type="AlphaFoldDB" id="A0A2K3KKD7"/>
<evidence type="ECO:0000313" key="2">
    <source>
        <dbReference type="Proteomes" id="UP000236291"/>
    </source>
</evidence>
<feature type="non-terminal residue" evidence="1">
    <location>
        <position position="1"/>
    </location>
</feature>
<dbReference type="PANTHER" id="PTHR47703:SF2">
    <property type="entry name" value="D-AMINOACID AMINOTRANSFERASE-LIKE PLP-DEPENDENT ENZYMES SUPERFAMILY PROTEIN"/>
    <property type="match status" value="1"/>
</dbReference>
<dbReference type="EMBL" id="ASHM01099813">
    <property type="protein sequence ID" value="PNX66713.1"/>
    <property type="molecule type" value="Genomic_DNA"/>
</dbReference>